<protein>
    <submittedName>
        <fullName evidence="1">Uncharacterized protein</fullName>
    </submittedName>
</protein>
<dbReference type="AlphaFoldDB" id="A0A383C0Y1"/>
<dbReference type="InterPro" id="IPR011990">
    <property type="entry name" value="TPR-like_helical_dom_sf"/>
</dbReference>
<dbReference type="Gene3D" id="1.25.40.10">
    <property type="entry name" value="Tetratricopeptide repeat domain"/>
    <property type="match status" value="2"/>
</dbReference>
<organism evidence="1">
    <name type="scientific">marine metagenome</name>
    <dbReference type="NCBI Taxonomy" id="408172"/>
    <lineage>
        <taxon>unclassified sequences</taxon>
        <taxon>metagenomes</taxon>
        <taxon>ecological metagenomes</taxon>
    </lineage>
</organism>
<gene>
    <name evidence="1" type="ORF">METZ01_LOCUS478931</name>
</gene>
<dbReference type="SUPFAM" id="SSF48452">
    <property type="entry name" value="TPR-like"/>
    <property type="match status" value="1"/>
</dbReference>
<dbReference type="PANTHER" id="PTHR12558:SF13">
    <property type="entry name" value="CELL DIVISION CYCLE PROTEIN 27 HOMOLOG"/>
    <property type="match status" value="1"/>
</dbReference>
<dbReference type="PANTHER" id="PTHR12558">
    <property type="entry name" value="CELL DIVISION CYCLE 16,23,27"/>
    <property type="match status" value="1"/>
</dbReference>
<name>A0A383C0Y1_9ZZZZ</name>
<feature type="non-terminal residue" evidence="1">
    <location>
        <position position="1"/>
    </location>
</feature>
<evidence type="ECO:0000313" key="1">
    <source>
        <dbReference type="EMBL" id="SVE26077.1"/>
    </source>
</evidence>
<accession>A0A383C0Y1</accession>
<dbReference type="EMBL" id="UINC01205070">
    <property type="protein sequence ID" value="SVE26077.1"/>
    <property type="molecule type" value="Genomic_DNA"/>
</dbReference>
<reference evidence="1" key="1">
    <citation type="submission" date="2018-05" db="EMBL/GenBank/DDBJ databases">
        <authorList>
            <person name="Lanie J.A."/>
            <person name="Ng W.-L."/>
            <person name="Kazmierczak K.M."/>
            <person name="Andrzejewski T.M."/>
            <person name="Davidsen T.M."/>
            <person name="Wayne K.J."/>
            <person name="Tettelin H."/>
            <person name="Glass J.I."/>
            <person name="Rusch D."/>
            <person name="Podicherti R."/>
            <person name="Tsui H.-C.T."/>
            <person name="Winkler M.E."/>
        </authorList>
    </citation>
    <scope>NUCLEOTIDE SEQUENCE</scope>
</reference>
<dbReference type="PROSITE" id="PS50005">
    <property type="entry name" value="TPR"/>
    <property type="match status" value="3"/>
</dbReference>
<feature type="non-terminal residue" evidence="1">
    <location>
        <position position="242"/>
    </location>
</feature>
<proteinExistence type="predicted"/>
<dbReference type="SMART" id="SM00028">
    <property type="entry name" value="TPR"/>
    <property type="match status" value="3"/>
</dbReference>
<dbReference type="Pfam" id="PF13432">
    <property type="entry name" value="TPR_16"/>
    <property type="match status" value="1"/>
</dbReference>
<dbReference type="InterPro" id="IPR019734">
    <property type="entry name" value="TPR_rpt"/>
</dbReference>
<sequence>EDWPAARECFETAHALDSANPQILNAIGYCWQREGNFRKAIAPWRQAIKLDTNYAGIWQNLALAHEHLNELAEAIECHQQAVALQPEDANAHRLLGMAQLDFGLHDAARKCNARALELAPDDPEAHWQRFFLRALEGDFPGAWADYEWRFKLPGRTTPDVAFEIPRWDGQSAPEGALLLHAEQGFGDTLQMLRYLPRIAMRVGHVQLFAPRSLLPLLENMPSLNEVFPRLPQTPTADFHLPL</sequence>